<dbReference type="InterPro" id="IPR003594">
    <property type="entry name" value="HATPase_dom"/>
</dbReference>
<dbReference type="Pfam" id="PF02518">
    <property type="entry name" value="HATPase_c"/>
    <property type="match status" value="1"/>
</dbReference>
<keyword evidence="4" id="KW-0472">Membrane</keyword>
<dbReference type="PANTHER" id="PTHR24421">
    <property type="entry name" value="NITRATE/NITRITE SENSOR PROTEIN NARX-RELATED"/>
    <property type="match status" value="1"/>
</dbReference>
<dbReference type="PANTHER" id="PTHR24421:SF62">
    <property type="entry name" value="SENSORY TRANSDUCTION HISTIDINE KINASE"/>
    <property type="match status" value="1"/>
</dbReference>
<dbReference type="GO" id="GO:0046983">
    <property type="term" value="F:protein dimerization activity"/>
    <property type="evidence" value="ECO:0007669"/>
    <property type="project" value="InterPro"/>
</dbReference>
<dbReference type="RefSeq" id="WP_186742659.1">
    <property type="nucleotide sequence ID" value="NZ_CP060394.1"/>
</dbReference>
<sequence>MAALTILGFAHPACALDPDRAMSQYIRDGWNPENGFPGGQVNAIAQTGDGYLWIGAEKGLFRFDGRNFLDAEQLNPALSHVNHVLGLKTDVDGDMWIRLPGAGVLRYHDGKFETVISGIATPSSNVTAMSRANKGGMLLSTLLHPVLRYRNGKLEVLEFRNLPSNLLVFSLAETSDGKIWMGTRDNGLFYVENGQAVAATEGLPDKKINCLLPVKDGKMWIGTDNGVAQWDGTRISASNVPPPLSHVQVLSLVQDRDSNLWVGTARGLLRFNSQGVVLSDVHSQESREAVAALLEDREGNLWVGNTDGLERLRDGLFMTYSTAQGLPSDRSGPIYVDSDDRAWIAPSSGGLYSMRSEKIGQVKTAGIGDDIVYSIVGNKDDLWIGRQRGGLTHLRVQGGILTSETYTTERGLAQNSVYSVYESADGTVWAGTLSGGVSRLNNGRFTTYTTAEGLASNTVTSIAESSDGTMWFATPGGLNAFIDGHWRTYAVKDGLPSDDVICLLPGAGGVLWIGTANGLAAMRGNQIIGPHPVPESLRDPIFGFAQDSGGALWIATSNHVLRIIRDQFLHGAIHEEDVHEYRLADGLQGDEGVRRDRSVVTDRHGRIWFSLNRGISVADPSRVSNDSAAAIVHIEAVSADGNPFNMQDPVRIPASQQRIVFDYVGLSFAIPDSVRYRYRLDGFDHEWSQPVAARQAVYTNLNPGPYRFRVIAANSYGQWNSSEATQSFKIQPAFWQTWWFEYSCVLALVCVVWIFYQLRMRQMAHSMNVRFEERLAERMRIAQELHDTLLQGLLSASMQLHVAVDKVSENSPAKPLLSRVLQLMGQVIEEGRDALRGLRSSGRDALNLEQAFSHVPQELAIQKEIAYRVILDGSPRALHPVIRDEVYRIGREALVNAFRHSQASSIEIELQYTASHLQILIRDDGCGIDPQVLRSGREGHFGLPGMRERAEGIGAKLKLWSRSTAGTEVELIVPGKVAYLHQPGNRRPGWFSRLKTQSQKFRSEQK</sequence>
<dbReference type="InterPro" id="IPR011712">
    <property type="entry name" value="Sig_transdc_His_kin_sub3_dim/P"/>
</dbReference>
<organism evidence="6 7">
    <name type="scientific">Alloacidobacterium dinghuense</name>
    <dbReference type="NCBI Taxonomy" id="2763107"/>
    <lineage>
        <taxon>Bacteria</taxon>
        <taxon>Pseudomonadati</taxon>
        <taxon>Acidobacteriota</taxon>
        <taxon>Terriglobia</taxon>
        <taxon>Terriglobales</taxon>
        <taxon>Acidobacteriaceae</taxon>
        <taxon>Alloacidobacterium</taxon>
    </lineage>
</organism>
<evidence type="ECO:0000256" key="1">
    <source>
        <dbReference type="ARBA" id="ARBA00022679"/>
    </source>
</evidence>
<dbReference type="Gene3D" id="3.30.565.10">
    <property type="entry name" value="Histidine kinase-like ATPase, C-terminal domain"/>
    <property type="match status" value="1"/>
</dbReference>
<dbReference type="SUPFAM" id="SSF63829">
    <property type="entry name" value="Calcium-dependent phosphotriesterase"/>
    <property type="match status" value="2"/>
</dbReference>
<dbReference type="SUPFAM" id="SSF55874">
    <property type="entry name" value="ATPase domain of HSP90 chaperone/DNA topoisomerase II/histidine kinase"/>
    <property type="match status" value="1"/>
</dbReference>
<dbReference type="EMBL" id="CP060394">
    <property type="protein sequence ID" value="QNI31752.1"/>
    <property type="molecule type" value="Genomic_DNA"/>
</dbReference>
<dbReference type="Gene3D" id="2.130.10.10">
    <property type="entry name" value="YVTN repeat-like/Quinoprotein amine dehydrogenase"/>
    <property type="match status" value="3"/>
</dbReference>
<protein>
    <recommendedName>
        <fullName evidence="5">Histidine kinase/HSP90-like ATPase domain-containing protein</fullName>
    </recommendedName>
</protein>
<keyword evidence="1" id="KW-0808">Transferase</keyword>
<dbReference type="CDD" id="cd16917">
    <property type="entry name" value="HATPase_UhpB-NarQ-NarX-like"/>
    <property type="match status" value="1"/>
</dbReference>
<dbReference type="KEGG" id="adin:H7849_22325"/>
<dbReference type="InterPro" id="IPR015943">
    <property type="entry name" value="WD40/YVTN_repeat-like_dom_sf"/>
</dbReference>
<dbReference type="InterPro" id="IPR013783">
    <property type="entry name" value="Ig-like_fold"/>
</dbReference>
<keyword evidence="4" id="KW-1133">Transmembrane helix</keyword>
<evidence type="ECO:0000259" key="5">
    <source>
        <dbReference type="SMART" id="SM00387"/>
    </source>
</evidence>
<dbReference type="InterPro" id="IPR036890">
    <property type="entry name" value="HATPase_C_sf"/>
</dbReference>
<dbReference type="Pfam" id="PF07495">
    <property type="entry name" value="Y_Y_Y"/>
    <property type="match status" value="1"/>
</dbReference>
<dbReference type="Pfam" id="PF07730">
    <property type="entry name" value="HisKA_3"/>
    <property type="match status" value="1"/>
</dbReference>
<feature type="transmembrane region" description="Helical" evidence="4">
    <location>
        <begin position="738"/>
        <end position="756"/>
    </location>
</feature>
<dbReference type="Gene3D" id="2.60.40.10">
    <property type="entry name" value="Immunoglobulins"/>
    <property type="match status" value="1"/>
</dbReference>
<keyword evidence="4" id="KW-0812">Transmembrane</keyword>
<keyword evidence="3" id="KW-0902">Two-component regulatory system</keyword>
<dbReference type="InterPro" id="IPR050482">
    <property type="entry name" value="Sensor_HK_TwoCompSys"/>
</dbReference>
<reference evidence="6 7" key="1">
    <citation type="submission" date="2020-08" db="EMBL/GenBank/DDBJ databases">
        <title>Edaphobacter telluris sp. nov. and Acidobacterium dinghuensis sp. nov., two acidobacteria isolated from forest soil.</title>
        <authorList>
            <person name="Fu J."/>
            <person name="Qiu L."/>
        </authorList>
    </citation>
    <scope>NUCLEOTIDE SEQUENCE [LARGE SCALE GENOMIC DNA]</scope>
    <source>
        <strain evidence="6">4Y35</strain>
    </source>
</reference>
<name>A0A7G8BGT2_9BACT</name>
<dbReference type="InterPro" id="IPR011110">
    <property type="entry name" value="Reg_prop"/>
</dbReference>
<evidence type="ECO:0000256" key="3">
    <source>
        <dbReference type="ARBA" id="ARBA00023012"/>
    </source>
</evidence>
<gene>
    <name evidence="6" type="ORF">H7849_22325</name>
</gene>
<dbReference type="InterPro" id="IPR011123">
    <property type="entry name" value="Y_Y_Y"/>
</dbReference>
<evidence type="ECO:0000313" key="6">
    <source>
        <dbReference type="EMBL" id="QNI31752.1"/>
    </source>
</evidence>
<evidence type="ECO:0000313" key="7">
    <source>
        <dbReference type="Proteomes" id="UP000515312"/>
    </source>
</evidence>
<dbReference type="SMART" id="SM00387">
    <property type="entry name" value="HATPase_c"/>
    <property type="match status" value="1"/>
</dbReference>
<evidence type="ECO:0000256" key="4">
    <source>
        <dbReference type="SAM" id="Phobius"/>
    </source>
</evidence>
<dbReference type="Gene3D" id="1.20.5.1930">
    <property type="match status" value="1"/>
</dbReference>
<evidence type="ECO:0000256" key="2">
    <source>
        <dbReference type="ARBA" id="ARBA00022777"/>
    </source>
</evidence>
<keyword evidence="7" id="KW-1185">Reference proteome</keyword>
<proteinExistence type="predicted"/>
<dbReference type="Proteomes" id="UP000515312">
    <property type="component" value="Chromosome"/>
</dbReference>
<dbReference type="GO" id="GO:0016020">
    <property type="term" value="C:membrane"/>
    <property type="evidence" value="ECO:0007669"/>
    <property type="project" value="InterPro"/>
</dbReference>
<dbReference type="Pfam" id="PF07494">
    <property type="entry name" value="Reg_prop"/>
    <property type="match status" value="6"/>
</dbReference>
<keyword evidence="2" id="KW-0418">Kinase</keyword>
<feature type="domain" description="Histidine kinase/HSP90-like ATPase" evidence="5">
    <location>
        <begin position="881"/>
        <end position="977"/>
    </location>
</feature>
<accession>A0A7G8BGT2</accession>
<dbReference type="AlphaFoldDB" id="A0A7G8BGT2"/>
<dbReference type="GO" id="GO:0000155">
    <property type="term" value="F:phosphorelay sensor kinase activity"/>
    <property type="evidence" value="ECO:0007669"/>
    <property type="project" value="InterPro"/>
</dbReference>